<protein>
    <recommendedName>
        <fullName evidence="3">quinolinate synthase</fullName>
        <ecNumber evidence="3">2.5.1.72</ecNumber>
    </recommendedName>
</protein>
<evidence type="ECO:0000256" key="5">
    <source>
        <dbReference type="ARBA" id="ARBA00022490"/>
    </source>
</evidence>
<dbReference type="PANTHER" id="PTHR30573:SF0">
    <property type="entry name" value="QUINOLINATE SYNTHASE, CHLOROPLASTIC"/>
    <property type="match status" value="1"/>
</dbReference>
<dbReference type="EMBL" id="VSSQ01025451">
    <property type="protein sequence ID" value="MPM73580.1"/>
    <property type="molecule type" value="Genomic_DNA"/>
</dbReference>
<evidence type="ECO:0000256" key="6">
    <source>
        <dbReference type="ARBA" id="ARBA00022642"/>
    </source>
</evidence>
<reference evidence="11" key="1">
    <citation type="submission" date="2019-08" db="EMBL/GenBank/DDBJ databases">
        <authorList>
            <person name="Kucharzyk K."/>
            <person name="Murdoch R.W."/>
            <person name="Higgins S."/>
            <person name="Loffler F."/>
        </authorList>
    </citation>
    <scope>NUCLEOTIDE SEQUENCE</scope>
</reference>
<evidence type="ECO:0000256" key="4">
    <source>
        <dbReference type="ARBA" id="ARBA00022485"/>
    </source>
</evidence>
<dbReference type="PANTHER" id="PTHR30573">
    <property type="entry name" value="QUINOLINATE SYNTHETASE A"/>
    <property type="match status" value="1"/>
</dbReference>
<accession>A0A645C762</accession>
<organism evidence="11">
    <name type="scientific">bioreactor metagenome</name>
    <dbReference type="NCBI Taxonomy" id="1076179"/>
    <lineage>
        <taxon>unclassified sequences</taxon>
        <taxon>metagenomes</taxon>
        <taxon>ecological metagenomes</taxon>
    </lineage>
</organism>
<dbReference type="Pfam" id="PF02445">
    <property type="entry name" value="NadA"/>
    <property type="match status" value="1"/>
</dbReference>
<dbReference type="GO" id="GO:0034628">
    <property type="term" value="P:'de novo' NAD+ biosynthetic process from L-aspartate"/>
    <property type="evidence" value="ECO:0007669"/>
    <property type="project" value="TreeGrafter"/>
</dbReference>
<dbReference type="SUPFAM" id="SSF142754">
    <property type="entry name" value="NadA-like"/>
    <property type="match status" value="1"/>
</dbReference>
<dbReference type="Gene3D" id="3.40.50.10800">
    <property type="entry name" value="NadA-like"/>
    <property type="match status" value="3"/>
</dbReference>
<keyword evidence="10" id="KW-0411">Iron-sulfur</keyword>
<evidence type="ECO:0000256" key="2">
    <source>
        <dbReference type="ARBA" id="ARBA00005065"/>
    </source>
</evidence>
<dbReference type="UniPathway" id="UPA00253">
    <property type="reaction ID" value="UER00327"/>
</dbReference>
<keyword evidence="8" id="KW-0479">Metal-binding</keyword>
<evidence type="ECO:0000256" key="10">
    <source>
        <dbReference type="ARBA" id="ARBA00023014"/>
    </source>
</evidence>
<keyword evidence="9" id="KW-0408">Iron</keyword>
<evidence type="ECO:0000256" key="9">
    <source>
        <dbReference type="ARBA" id="ARBA00023004"/>
    </source>
</evidence>
<keyword evidence="5" id="KW-0963">Cytoplasm</keyword>
<comment type="cofactor">
    <cofactor evidence="1">
        <name>[4Fe-4S] cluster</name>
        <dbReference type="ChEBI" id="CHEBI:49883"/>
    </cofactor>
</comment>
<dbReference type="GO" id="GO:0051539">
    <property type="term" value="F:4 iron, 4 sulfur cluster binding"/>
    <property type="evidence" value="ECO:0007669"/>
    <property type="project" value="UniProtKB-KW"/>
</dbReference>
<keyword evidence="7 11" id="KW-0808">Transferase</keyword>
<dbReference type="AlphaFoldDB" id="A0A645C762"/>
<evidence type="ECO:0000256" key="3">
    <source>
        <dbReference type="ARBA" id="ARBA00012669"/>
    </source>
</evidence>
<dbReference type="GO" id="GO:0008987">
    <property type="term" value="F:quinolinate synthetase A activity"/>
    <property type="evidence" value="ECO:0007669"/>
    <property type="project" value="InterPro"/>
</dbReference>
<proteinExistence type="predicted"/>
<comment type="pathway">
    <text evidence="2">Cofactor biosynthesis; NAD(+) biosynthesis; quinolinate from iminoaspartate: step 1/1.</text>
</comment>
<dbReference type="GO" id="GO:0046872">
    <property type="term" value="F:metal ion binding"/>
    <property type="evidence" value="ECO:0007669"/>
    <property type="project" value="UniProtKB-KW"/>
</dbReference>
<dbReference type="NCBIfam" id="TIGR00550">
    <property type="entry name" value="nadA"/>
    <property type="match status" value="1"/>
</dbReference>
<name>A0A645C762_9ZZZZ</name>
<sequence>MGLSQMAAKTDSSVILFCGVKFMAETASIISPGKKVLIPDITAGCSLAESIVRENILEWKRKNPDGIVVSYINTTAEVKALTDICCTSANAAKIISSIPEDAKILFGPDKNLAKYIQTMTGRDIDIWDGDCCVHEDFTKEKVESLIAANPGAEILIHPESSCSHDPSILEREDVFVLSTSGMVKRAGDSPAQSFIIVTEPGVLHQMNLMHPGKKFIPVDIGNKCYQMRKVTLEKVLWSLINEEFEISIPESIRAKAYPSIERMFHINSL</sequence>
<dbReference type="EC" id="2.5.1.72" evidence="3"/>
<dbReference type="NCBIfam" id="NF006878">
    <property type="entry name" value="PRK09375.1-2"/>
    <property type="match status" value="1"/>
</dbReference>
<evidence type="ECO:0000256" key="1">
    <source>
        <dbReference type="ARBA" id="ARBA00001966"/>
    </source>
</evidence>
<dbReference type="InterPro" id="IPR003473">
    <property type="entry name" value="NadA"/>
</dbReference>
<gene>
    <name evidence="11" type="primary">nadA_26</name>
    <name evidence="11" type="ORF">SDC9_120562</name>
</gene>
<keyword evidence="4" id="KW-0004">4Fe-4S</keyword>
<keyword evidence="6" id="KW-0662">Pyridine nucleotide biosynthesis</keyword>
<dbReference type="InterPro" id="IPR036094">
    <property type="entry name" value="NadA_sf"/>
</dbReference>
<evidence type="ECO:0000313" key="11">
    <source>
        <dbReference type="EMBL" id="MPM73580.1"/>
    </source>
</evidence>
<evidence type="ECO:0000256" key="7">
    <source>
        <dbReference type="ARBA" id="ARBA00022679"/>
    </source>
</evidence>
<evidence type="ECO:0000256" key="8">
    <source>
        <dbReference type="ARBA" id="ARBA00022723"/>
    </source>
</evidence>
<dbReference type="FunFam" id="3.40.50.10800:FF:000003">
    <property type="entry name" value="Quinolinate synthase A"/>
    <property type="match status" value="1"/>
</dbReference>
<comment type="caution">
    <text evidence="11">The sequence shown here is derived from an EMBL/GenBank/DDBJ whole genome shotgun (WGS) entry which is preliminary data.</text>
</comment>